<dbReference type="PANTHER" id="PTHR30576:SF23">
    <property type="entry name" value="GLUCOSYLTRANSFERASE"/>
    <property type="match status" value="1"/>
</dbReference>
<keyword evidence="2" id="KW-0472">Membrane</keyword>
<dbReference type="OrthoDB" id="570875at2"/>
<feature type="non-terminal residue" evidence="4">
    <location>
        <position position="291"/>
    </location>
</feature>
<dbReference type="EMBL" id="AUZM01000270">
    <property type="protein sequence ID" value="ERT03688.1"/>
    <property type="molecule type" value="Genomic_DNA"/>
</dbReference>
<evidence type="ECO:0000259" key="3">
    <source>
        <dbReference type="Pfam" id="PF02397"/>
    </source>
</evidence>
<organism evidence="4 5">
    <name type="scientific">Lyngbya aestuarii BL J</name>
    <dbReference type="NCBI Taxonomy" id="1348334"/>
    <lineage>
        <taxon>Bacteria</taxon>
        <taxon>Bacillati</taxon>
        <taxon>Cyanobacteriota</taxon>
        <taxon>Cyanophyceae</taxon>
        <taxon>Oscillatoriophycideae</taxon>
        <taxon>Oscillatoriales</taxon>
        <taxon>Microcoleaceae</taxon>
        <taxon>Lyngbya</taxon>
    </lineage>
</organism>
<keyword evidence="2" id="KW-1133">Transmembrane helix</keyword>
<evidence type="ECO:0000313" key="5">
    <source>
        <dbReference type="Proteomes" id="UP000017127"/>
    </source>
</evidence>
<gene>
    <name evidence="4" type="ORF">M595_6372</name>
</gene>
<keyword evidence="5" id="KW-1185">Reference proteome</keyword>
<evidence type="ECO:0000313" key="4">
    <source>
        <dbReference type="EMBL" id="ERT03688.1"/>
    </source>
</evidence>
<dbReference type="Pfam" id="PF02397">
    <property type="entry name" value="Bac_transf"/>
    <property type="match status" value="1"/>
</dbReference>
<dbReference type="AlphaFoldDB" id="U7Q789"/>
<dbReference type="GO" id="GO:0016780">
    <property type="term" value="F:phosphotransferase activity, for other substituted phosphate groups"/>
    <property type="evidence" value="ECO:0007669"/>
    <property type="project" value="TreeGrafter"/>
</dbReference>
<feature type="non-terminal residue" evidence="4">
    <location>
        <position position="1"/>
    </location>
</feature>
<feature type="transmembrane region" description="Helical" evidence="2">
    <location>
        <begin position="136"/>
        <end position="159"/>
    </location>
</feature>
<sequence length="291" mass="33078">TVRSKGILTRKIFLIGTPRDTLAAKISLKLISNREFQVVGQIDLSTIEGQKNWPKILEDIQQQDVGEVFVCSWQSIPNPMSFYWNLKTAGINLRVLPVGLELPYQSPQIEMIGRMPTIQFSTPAIMGTDFWLKRGFDLTVAVLLLIFISPILLLIAVLIKLDSPGQIFYKQTRLGLRGRHFKVWKFRTMVINADQLMKELEANNELKGGVLFKMKDDPRITKVGKFLRKYSLDELPQLINVLRGQMSLVGPRPLPLRDVEGFAPHHFARQNVLPGITGLWQVSGRSDIIDF</sequence>
<proteinExistence type="inferred from homology"/>
<comment type="similarity">
    <text evidence="1">Belongs to the bacterial sugar transferase family.</text>
</comment>
<evidence type="ECO:0000256" key="1">
    <source>
        <dbReference type="ARBA" id="ARBA00006464"/>
    </source>
</evidence>
<protein>
    <submittedName>
        <fullName evidence="4">Exopolysaccharide biosynthesis polyprenyl glycosylphosphotransferase family protein</fullName>
    </submittedName>
</protein>
<feature type="domain" description="Bacterial sugar transferase" evidence="3">
    <location>
        <begin position="133"/>
        <end position="287"/>
    </location>
</feature>
<evidence type="ECO:0000256" key="2">
    <source>
        <dbReference type="SAM" id="Phobius"/>
    </source>
</evidence>
<dbReference type="Proteomes" id="UP000017127">
    <property type="component" value="Unassembled WGS sequence"/>
</dbReference>
<reference evidence="4 5" key="1">
    <citation type="journal article" date="2013" name="Front. Microbiol.">
        <title>Comparative genomic analyses of the cyanobacterium, Lyngbya aestuarii BL J, a powerful hydrogen producer.</title>
        <authorList>
            <person name="Kothari A."/>
            <person name="Vaughn M."/>
            <person name="Garcia-Pichel F."/>
        </authorList>
    </citation>
    <scope>NUCLEOTIDE SEQUENCE [LARGE SCALE GENOMIC DNA]</scope>
    <source>
        <strain evidence="4 5">BL J</strain>
    </source>
</reference>
<dbReference type="PANTHER" id="PTHR30576">
    <property type="entry name" value="COLANIC BIOSYNTHESIS UDP-GLUCOSE LIPID CARRIER TRANSFERASE"/>
    <property type="match status" value="1"/>
</dbReference>
<comment type="caution">
    <text evidence="4">The sequence shown here is derived from an EMBL/GenBank/DDBJ whole genome shotgun (WGS) entry which is preliminary data.</text>
</comment>
<name>U7Q789_9CYAN</name>
<dbReference type="RefSeq" id="WP_023069923.1">
    <property type="nucleotide sequence ID" value="NZ_AUZM01000270.1"/>
</dbReference>
<accession>U7Q789</accession>
<dbReference type="InterPro" id="IPR003362">
    <property type="entry name" value="Bact_transf"/>
</dbReference>
<keyword evidence="4" id="KW-0808">Transferase</keyword>
<keyword evidence="2" id="KW-0812">Transmembrane</keyword>